<dbReference type="EMBL" id="CP034205">
    <property type="protein sequence ID" value="QBZ56731.1"/>
    <property type="molecule type" value="Genomic_DNA"/>
</dbReference>
<dbReference type="Gene3D" id="4.10.240.10">
    <property type="entry name" value="Zn(2)-C6 fungal-type DNA-binding domain"/>
    <property type="match status" value="1"/>
</dbReference>
<feature type="region of interest" description="Disordered" evidence="2">
    <location>
        <begin position="272"/>
        <end position="299"/>
    </location>
</feature>
<evidence type="ECO:0000313" key="5">
    <source>
        <dbReference type="Proteomes" id="UP000294847"/>
    </source>
</evidence>
<dbReference type="CDD" id="cd00067">
    <property type="entry name" value="GAL4"/>
    <property type="match status" value="1"/>
</dbReference>
<feature type="compositionally biased region" description="Low complexity" evidence="2">
    <location>
        <begin position="220"/>
        <end position="231"/>
    </location>
</feature>
<reference evidence="4 5" key="1">
    <citation type="journal article" date="2019" name="Mol. Biol. Evol.">
        <title>Blast fungal genomes show frequent chromosomal changes, gene gains and losses, and effector gene turnover.</title>
        <authorList>
            <person name="Gomez Luciano L.B."/>
            <person name="Jason Tsai I."/>
            <person name="Chuma I."/>
            <person name="Tosa Y."/>
            <person name="Chen Y.H."/>
            <person name="Li J.Y."/>
            <person name="Li M.Y."/>
            <person name="Jade Lu M.Y."/>
            <person name="Nakayashiki H."/>
            <person name="Li W.H."/>
        </authorList>
    </citation>
    <scope>NUCLEOTIDE SEQUENCE [LARGE SCALE GENOMIC DNA]</scope>
    <source>
        <strain evidence="4">MZ5-1-6</strain>
    </source>
</reference>
<name>A0A4P7N6G5_PYROR</name>
<feature type="compositionally biased region" description="Low complexity" evidence="2">
    <location>
        <begin position="170"/>
        <end position="186"/>
    </location>
</feature>
<feature type="region of interest" description="Disordered" evidence="2">
    <location>
        <begin position="57"/>
        <end position="77"/>
    </location>
</feature>
<dbReference type="GO" id="GO:0000981">
    <property type="term" value="F:DNA-binding transcription factor activity, RNA polymerase II-specific"/>
    <property type="evidence" value="ECO:0007669"/>
    <property type="project" value="InterPro"/>
</dbReference>
<dbReference type="SUPFAM" id="SSF57701">
    <property type="entry name" value="Zn2/Cys6 DNA-binding domain"/>
    <property type="match status" value="1"/>
</dbReference>
<feature type="compositionally biased region" description="Low complexity" evidence="2">
    <location>
        <begin position="272"/>
        <end position="297"/>
    </location>
</feature>
<evidence type="ECO:0000259" key="3">
    <source>
        <dbReference type="PROSITE" id="PS50048"/>
    </source>
</evidence>
<gene>
    <name evidence="4" type="ORF">PoMZ_01646</name>
</gene>
<dbReference type="InterPro" id="IPR036864">
    <property type="entry name" value="Zn2-C6_fun-type_DNA-bd_sf"/>
</dbReference>
<evidence type="ECO:0000256" key="1">
    <source>
        <dbReference type="ARBA" id="ARBA00023242"/>
    </source>
</evidence>
<dbReference type="PROSITE" id="PS50048">
    <property type="entry name" value="ZN2_CY6_FUNGAL_2"/>
    <property type="match status" value="1"/>
</dbReference>
<dbReference type="Proteomes" id="UP000294847">
    <property type="component" value="Chromosome 2"/>
</dbReference>
<protein>
    <recommendedName>
        <fullName evidence="3">Zn(2)-C6 fungal-type domain-containing protein</fullName>
    </recommendedName>
</protein>
<sequence length="501" mass="54556">MPAQETPTRPLTRLACERCRSQKLRCEWPKDGKDRTCNRCRQRGLCCTRTLSCRPGRPSRLREANAAPVKSPSSVEQKPLPLLMSPLSFGQQQIPLLPPSTTAWSPSYSQSPLIDQTPDGSSMYSPGFNPIMTPQDVDFTGSLSSEWGSYNLVSGVLPDENADDQQVGWSLPSPSPSSLQEQQPCQNPLQAVSPQQEMYHPTSEPQQQGLHSLPEQFFAPDPSQYSPSPSSQDHHTVQPTFADGDVCNIASLTSHLFELMYLCQAQFSHQTSSESSSTSTPGGGSRQQHQQQQQQQHYRPKISLSGILTCTQRLSSLLAPYASPWDGRQGSLPGLIPAVADGPTNILILSCYAKIFEGFRQLMSGVYHRLLGGQTTTNLYELKIDDVAVGGDGHLEILILIQIITHKLNTLGALLGVPDKHRVGVGDDAMAGEHGAAEACWEVAALDDMLSGGAGSRHVFGDEGNPMPSAAAAFGEELRLIRGLLDHKARSAWPCHFLELK</sequence>
<evidence type="ECO:0000313" key="4">
    <source>
        <dbReference type="EMBL" id="QBZ56731.1"/>
    </source>
</evidence>
<dbReference type="AlphaFoldDB" id="A0A4P7N6G5"/>
<feature type="domain" description="Zn(2)-C6 fungal-type" evidence="3">
    <location>
        <begin position="15"/>
        <end position="49"/>
    </location>
</feature>
<organism evidence="4 5">
    <name type="scientific">Pyricularia oryzae</name>
    <name type="common">Rice blast fungus</name>
    <name type="synonym">Magnaporthe oryzae</name>
    <dbReference type="NCBI Taxonomy" id="318829"/>
    <lineage>
        <taxon>Eukaryota</taxon>
        <taxon>Fungi</taxon>
        <taxon>Dikarya</taxon>
        <taxon>Ascomycota</taxon>
        <taxon>Pezizomycotina</taxon>
        <taxon>Sordariomycetes</taxon>
        <taxon>Sordariomycetidae</taxon>
        <taxon>Magnaporthales</taxon>
        <taxon>Pyriculariaceae</taxon>
        <taxon>Pyricularia</taxon>
    </lineage>
</organism>
<proteinExistence type="predicted"/>
<feature type="region of interest" description="Disordered" evidence="2">
    <location>
        <begin position="156"/>
        <end position="239"/>
    </location>
</feature>
<accession>A0A4P7N6G5</accession>
<evidence type="ECO:0000256" key="2">
    <source>
        <dbReference type="SAM" id="MobiDB-lite"/>
    </source>
</evidence>
<dbReference type="GO" id="GO:0008270">
    <property type="term" value="F:zinc ion binding"/>
    <property type="evidence" value="ECO:0007669"/>
    <property type="project" value="InterPro"/>
</dbReference>
<dbReference type="InterPro" id="IPR001138">
    <property type="entry name" value="Zn2Cys6_DnaBD"/>
</dbReference>
<keyword evidence="1" id="KW-0539">Nucleus</keyword>
<feature type="compositionally biased region" description="Polar residues" evidence="2">
    <location>
        <begin position="187"/>
        <end position="196"/>
    </location>
</feature>
<dbReference type="PROSITE" id="PS00463">
    <property type="entry name" value="ZN2_CY6_FUNGAL_1"/>
    <property type="match status" value="1"/>
</dbReference>